<dbReference type="GO" id="GO:0016787">
    <property type="term" value="F:hydrolase activity"/>
    <property type="evidence" value="ECO:0007669"/>
    <property type="project" value="UniProtKB-KW"/>
</dbReference>
<dbReference type="OrthoDB" id="9761969at2"/>
<evidence type="ECO:0000313" key="5">
    <source>
        <dbReference type="Proteomes" id="UP000179145"/>
    </source>
</evidence>
<reference evidence="4 5" key="1">
    <citation type="journal article" date="2016" name="Microb. Cell Fact.">
        <title>Dissection of exopolysaccharide biosynthesis in Kozakia baliensis.</title>
        <authorList>
            <person name="Brandt J.U."/>
            <person name="Jakob F."/>
            <person name="Behr J."/>
            <person name="Geissler A.J."/>
            <person name="Vogel R.F."/>
        </authorList>
    </citation>
    <scope>NUCLEOTIDE SEQUENCE [LARGE SCALE GENOMIC DNA]</scope>
    <source>
        <strain evidence="4 5">DSM 14400</strain>
    </source>
</reference>
<accession>A0A1D8UQ90</accession>
<comment type="similarity">
    <text evidence="3">Belongs to the Nudix hydrolase family.</text>
</comment>
<evidence type="ECO:0000313" key="4">
    <source>
        <dbReference type="EMBL" id="AOX15808.1"/>
    </source>
</evidence>
<dbReference type="CDD" id="cd04673">
    <property type="entry name" value="NUDIX_ADPRase"/>
    <property type="match status" value="1"/>
</dbReference>
<organism evidence="4 5">
    <name type="scientific">Kozakia baliensis</name>
    <dbReference type="NCBI Taxonomy" id="153496"/>
    <lineage>
        <taxon>Bacteria</taxon>
        <taxon>Pseudomonadati</taxon>
        <taxon>Pseudomonadota</taxon>
        <taxon>Alphaproteobacteria</taxon>
        <taxon>Acetobacterales</taxon>
        <taxon>Acetobacteraceae</taxon>
        <taxon>Kozakia</taxon>
    </lineage>
</organism>
<dbReference type="InterPro" id="IPR000086">
    <property type="entry name" value="NUDIX_hydrolase_dom"/>
</dbReference>
<dbReference type="PRINTS" id="PR00502">
    <property type="entry name" value="NUDIXFAMILY"/>
</dbReference>
<dbReference type="PANTHER" id="PTHR43736">
    <property type="entry name" value="ADP-RIBOSE PYROPHOSPHATASE"/>
    <property type="match status" value="1"/>
</dbReference>
<dbReference type="KEGG" id="kba:A0U89_00205"/>
<dbReference type="PANTHER" id="PTHR43736:SF1">
    <property type="entry name" value="DIHYDRONEOPTERIN TRIPHOSPHATE DIPHOSPHATASE"/>
    <property type="match status" value="1"/>
</dbReference>
<keyword evidence="5" id="KW-1185">Reference proteome</keyword>
<dbReference type="eggNOG" id="COG1051">
    <property type="taxonomic scope" value="Bacteria"/>
</dbReference>
<dbReference type="InterPro" id="IPR020476">
    <property type="entry name" value="Nudix_hydrolase"/>
</dbReference>
<name>A0A1D8UQ90_9PROT</name>
<comment type="cofactor">
    <cofactor evidence="1">
        <name>Mg(2+)</name>
        <dbReference type="ChEBI" id="CHEBI:18420"/>
    </cofactor>
</comment>
<dbReference type="PROSITE" id="PS51462">
    <property type="entry name" value="NUDIX"/>
    <property type="match status" value="1"/>
</dbReference>
<dbReference type="EMBL" id="CP014674">
    <property type="protein sequence ID" value="AOX15808.1"/>
    <property type="molecule type" value="Genomic_DNA"/>
</dbReference>
<dbReference type="InterPro" id="IPR020084">
    <property type="entry name" value="NUDIX_hydrolase_CS"/>
</dbReference>
<dbReference type="InterPro" id="IPR015797">
    <property type="entry name" value="NUDIX_hydrolase-like_dom_sf"/>
</dbReference>
<dbReference type="Gene3D" id="3.90.79.10">
    <property type="entry name" value="Nucleoside Triphosphate Pyrophosphohydrolase"/>
    <property type="match status" value="1"/>
</dbReference>
<dbReference type="SUPFAM" id="SSF55811">
    <property type="entry name" value="Nudix"/>
    <property type="match status" value="1"/>
</dbReference>
<protein>
    <submittedName>
        <fullName evidence="4">ADP-ribose pyrophosphatase</fullName>
    </submittedName>
</protein>
<proteinExistence type="inferred from homology"/>
<keyword evidence="2 3" id="KW-0378">Hydrolase</keyword>
<evidence type="ECO:0000256" key="3">
    <source>
        <dbReference type="RuleBase" id="RU003476"/>
    </source>
</evidence>
<dbReference type="AlphaFoldDB" id="A0A1D8UQ90"/>
<dbReference type="PROSITE" id="PS00893">
    <property type="entry name" value="NUDIX_BOX"/>
    <property type="match status" value="1"/>
</dbReference>
<dbReference type="STRING" id="153496.A0U89_00205"/>
<sequence length="163" mass="17894">MALTPAERIPPHQNIPAFVRPVVAAIAVVLHGGRALLVRRANPPDLGMWGFPGGKIELGETLMECAVRELQEETGVTAQAVRVVTALDVFDRDPTGSVRRHFVLIAVLCRWLEGEPVAADDALDAQWFTFDEIENSGLDLSLNVVDVAHQARDLSRKDVHPFE</sequence>
<dbReference type="Proteomes" id="UP000179145">
    <property type="component" value="Chromosome"/>
</dbReference>
<evidence type="ECO:0000256" key="1">
    <source>
        <dbReference type="ARBA" id="ARBA00001946"/>
    </source>
</evidence>
<dbReference type="RefSeq" id="WP_070401678.1">
    <property type="nucleotide sequence ID" value="NZ_BJVW01000007.1"/>
</dbReference>
<evidence type="ECO:0000256" key="2">
    <source>
        <dbReference type="ARBA" id="ARBA00022801"/>
    </source>
</evidence>
<gene>
    <name evidence="4" type="ORF">A0U89_00205</name>
</gene>
<dbReference type="Pfam" id="PF00293">
    <property type="entry name" value="NUDIX"/>
    <property type="match status" value="1"/>
</dbReference>